<dbReference type="RefSeq" id="XP_014671713.1">
    <property type="nucleotide sequence ID" value="XM_014816227.1"/>
</dbReference>
<evidence type="ECO:0000313" key="13">
    <source>
        <dbReference type="Proteomes" id="UP000695022"/>
    </source>
</evidence>
<dbReference type="InterPro" id="IPR004728">
    <property type="entry name" value="Sec62"/>
</dbReference>
<feature type="region of interest" description="Disordered" evidence="11">
    <location>
        <begin position="1"/>
        <end position="20"/>
    </location>
</feature>
<reference evidence="14" key="1">
    <citation type="submission" date="2025-08" db="UniProtKB">
        <authorList>
            <consortium name="RefSeq"/>
        </authorList>
    </citation>
    <scope>IDENTIFICATION</scope>
</reference>
<evidence type="ECO:0000256" key="6">
    <source>
        <dbReference type="ARBA" id="ARBA00022824"/>
    </source>
</evidence>
<evidence type="ECO:0000256" key="8">
    <source>
        <dbReference type="ARBA" id="ARBA00022989"/>
    </source>
</evidence>
<gene>
    <name evidence="14" type="primary">LOC106812371</name>
</gene>
<keyword evidence="6" id="KW-0256">Endoplasmic reticulum</keyword>
<evidence type="ECO:0000256" key="12">
    <source>
        <dbReference type="SAM" id="Phobius"/>
    </source>
</evidence>
<sequence length="379" mass="43127">MAERKKTRKRKDEPTSEEPSKVEYAVAKHLRFNLACKKSTMYSNKVDYFTASKAVDMLLDSKWATGKGKEELLFTTRQSCVDYLDRLLQKQLFHRAHKVVKRKPGERDVKRKKKDAKEEGKKDKATKEDEDDTKETIEKERPKEEKESEAEKKDGEGTPKKKEKKKVKLEMHDQQVFLDGKDVYVWIYDPVPPKTFIMGLLIVLGAIAVCLFPLWPPEVRLGVYYLSILAASFVGSIIALAIFRVALFGFVWLVTLGRHYFWLFPNLLEDVGFFDSFKPFYHYEYRPPGADKREAVIAGEEKSEEVAAPVAAGDDDDDEAERDGGGSGSERASGSDRQSDEDRQHSGEEDGGGRDQENGFEVIDKDDFDQSQTASESEP</sequence>
<comment type="subcellular location">
    <subcellularLocation>
        <location evidence="1">Endoplasmic reticulum membrane</location>
        <topology evidence="1">Multi-pass membrane protein</topology>
    </subcellularLocation>
</comment>
<keyword evidence="8 12" id="KW-1133">Transmembrane helix</keyword>
<evidence type="ECO:0000256" key="10">
    <source>
        <dbReference type="ARBA" id="ARBA00023136"/>
    </source>
</evidence>
<keyword evidence="10 12" id="KW-0472">Membrane</keyword>
<evidence type="ECO:0000256" key="11">
    <source>
        <dbReference type="SAM" id="MobiDB-lite"/>
    </source>
</evidence>
<accession>A0ABM1EHP2</accession>
<evidence type="ECO:0000256" key="1">
    <source>
        <dbReference type="ARBA" id="ARBA00004477"/>
    </source>
</evidence>
<proteinExistence type="inferred from homology"/>
<keyword evidence="7" id="KW-0653">Protein transport</keyword>
<feature type="region of interest" description="Disordered" evidence="11">
    <location>
        <begin position="302"/>
        <end position="379"/>
    </location>
</feature>
<keyword evidence="13" id="KW-1185">Reference proteome</keyword>
<dbReference type="PANTHER" id="PTHR12443">
    <property type="entry name" value="TRANSLOCATION PROTEIN SEC62"/>
    <property type="match status" value="1"/>
</dbReference>
<evidence type="ECO:0000256" key="3">
    <source>
        <dbReference type="ARBA" id="ARBA00021257"/>
    </source>
</evidence>
<keyword evidence="9" id="KW-0811">Translocation</keyword>
<keyword evidence="5 12" id="KW-0812">Transmembrane</keyword>
<dbReference type="PANTHER" id="PTHR12443:SF9">
    <property type="entry name" value="TRANSLOCATION PROTEIN SEC62"/>
    <property type="match status" value="1"/>
</dbReference>
<feature type="compositionally biased region" description="Basic and acidic residues" evidence="11">
    <location>
        <begin position="134"/>
        <end position="160"/>
    </location>
</feature>
<organism evidence="13 14">
    <name type="scientific">Priapulus caudatus</name>
    <name type="common">Priapulid worm</name>
    <dbReference type="NCBI Taxonomy" id="37621"/>
    <lineage>
        <taxon>Eukaryota</taxon>
        <taxon>Metazoa</taxon>
        <taxon>Ecdysozoa</taxon>
        <taxon>Scalidophora</taxon>
        <taxon>Priapulida</taxon>
        <taxon>Priapulimorpha</taxon>
        <taxon>Priapulimorphida</taxon>
        <taxon>Priapulidae</taxon>
        <taxon>Priapulus</taxon>
    </lineage>
</organism>
<feature type="compositionally biased region" description="Basic and acidic residues" evidence="11">
    <location>
        <begin position="103"/>
        <end position="127"/>
    </location>
</feature>
<keyword evidence="4" id="KW-0813">Transport</keyword>
<evidence type="ECO:0000256" key="9">
    <source>
        <dbReference type="ARBA" id="ARBA00023010"/>
    </source>
</evidence>
<name>A0ABM1EHP2_PRICU</name>
<dbReference type="Proteomes" id="UP000695022">
    <property type="component" value="Unplaced"/>
</dbReference>
<feature type="compositionally biased region" description="Polar residues" evidence="11">
    <location>
        <begin position="370"/>
        <end position="379"/>
    </location>
</feature>
<feature type="compositionally biased region" description="Basic and acidic residues" evidence="11">
    <location>
        <begin position="333"/>
        <end position="365"/>
    </location>
</feature>
<protein>
    <recommendedName>
        <fullName evidence="3">Translocation protein SEC62</fullName>
    </recommendedName>
</protein>
<evidence type="ECO:0000256" key="2">
    <source>
        <dbReference type="ARBA" id="ARBA00010604"/>
    </source>
</evidence>
<comment type="similarity">
    <text evidence="2">Belongs to the SEC62 family.</text>
</comment>
<evidence type="ECO:0000256" key="4">
    <source>
        <dbReference type="ARBA" id="ARBA00022448"/>
    </source>
</evidence>
<dbReference type="Pfam" id="PF03839">
    <property type="entry name" value="Sec62"/>
    <property type="match status" value="1"/>
</dbReference>
<feature type="region of interest" description="Disordered" evidence="11">
    <location>
        <begin position="99"/>
        <end position="167"/>
    </location>
</feature>
<dbReference type="GeneID" id="106812371"/>
<evidence type="ECO:0000313" key="14">
    <source>
        <dbReference type="RefSeq" id="XP_014671713.1"/>
    </source>
</evidence>
<evidence type="ECO:0000256" key="5">
    <source>
        <dbReference type="ARBA" id="ARBA00022692"/>
    </source>
</evidence>
<evidence type="ECO:0000256" key="7">
    <source>
        <dbReference type="ARBA" id="ARBA00022927"/>
    </source>
</evidence>
<feature type="transmembrane region" description="Helical" evidence="12">
    <location>
        <begin position="221"/>
        <end position="254"/>
    </location>
</feature>
<feature type="transmembrane region" description="Helical" evidence="12">
    <location>
        <begin position="196"/>
        <end position="215"/>
    </location>
</feature>